<keyword evidence="7 9" id="KW-0472">Membrane</keyword>
<feature type="domain" description="Tyrosine-protein kinase G-rich" evidence="11">
    <location>
        <begin position="393"/>
        <end position="466"/>
    </location>
</feature>
<dbReference type="eggNOG" id="COG0489">
    <property type="taxonomic scope" value="Bacteria"/>
</dbReference>
<dbReference type="STRING" id="395963.Bind_2762"/>
<dbReference type="AlphaFoldDB" id="B2IJV9"/>
<evidence type="ECO:0000256" key="6">
    <source>
        <dbReference type="ARBA" id="ARBA00022989"/>
    </source>
</evidence>
<dbReference type="InterPro" id="IPR032807">
    <property type="entry name" value="GNVR"/>
</dbReference>
<organism evidence="12 13">
    <name type="scientific">Beijerinckia indica subsp. indica (strain ATCC 9039 / DSM 1715 / NCIMB 8712)</name>
    <dbReference type="NCBI Taxonomy" id="395963"/>
    <lineage>
        <taxon>Bacteria</taxon>
        <taxon>Pseudomonadati</taxon>
        <taxon>Pseudomonadota</taxon>
        <taxon>Alphaproteobacteria</taxon>
        <taxon>Hyphomicrobiales</taxon>
        <taxon>Beijerinckiaceae</taxon>
        <taxon>Beijerinckia</taxon>
    </lineage>
</organism>
<reference evidence="13" key="1">
    <citation type="submission" date="2008-03" db="EMBL/GenBank/DDBJ databases">
        <title>Complete sequence of chromosome of Beijerinckia indica subsp. indica ATCC 9039.</title>
        <authorList>
            <consortium name="US DOE Joint Genome Institute"/>
            <person name="Copeland A."/>
            <person name="Lucas S."/>
            <person name="Lapidus A."/>
            <person name="Glavina del Rio T."/>
            <person name="Dalin E."/>
            <person name="Tice H."/>
            <person name="Bruce D."/>
            <person name="Goodwin L."/>
            <person name="Pitluck S."/>
            <person name="LaButti K."/>
            <person name="Schmutz J."/>
            <person name="Larimer F."/>
            <person name="Land M."/>
            <person name="Hauser L."/>
            <person name="Kyrpides N."/>
            <person name="Mikhailova N."/>
            <person name="Dunfield P.F."/>
            <person name="Dedysh S.N."/>
            <person name="Liesack W."/>
            <person name="Saw J.H."/>
            <person name="Alam M."/>
            <person name="Chen Y."/>
            <person name="Murrell J.C."/>
            <person name="Richardson P."/>
        </authorList>
    </citation>
    <scope>NUCLEOTIDE SEQUENCE [LARGE SCALE GENOMIC DNA]</scope>
    <source>
        <strain evidence="13">ATCC 9039 / DSM 1715 / NCIMB 8712</strain>
    </source>
</reference>
<dbReference type="GO" id="GO:0004713">
    <property type="term" value="F:protein tyrosine kinase activity"/>
    <property type="evidence" value="ECO:0007669"/>
    <property type="project" value="TreeGrafter"/>
</dbReference>
<name>B2IJV9_BEII9</name>
<dbReference type="Pfam" id="PF13807">
    <property type="entry name" value="GNVR"/>
    <property type="match status" value="1"/>
</dbReference>
<keyword evidence="4" id="KW-0547">Nucleotide-binding</keyword>
<dbReference type="OrthoDB" id="230260at2"/>
<evidence type="ECO:0000256" key="4">
    <source>
        <dbReference type="ARBA" id="ARBA00022741"/>
    </source>
</evidence>
<feature type="domain" description="Polysaccharide chain length determinant N-terminal" evidence="10">
    <location>
        <begin position="26"/>
        <end position="113"/>
    </location>
</feature>
<keyword evidence="6 9" id="KW-1133">Transmembrane helix</keyword>
<feature type="transmembrane region" description="Helical" evidence="9">
    <location>
        <begin position="39"/>
        <end position="57"/>
    </location>
</feature>
<dbReference type="Proteomes" id="UP000001695">
    <property type="component" value="Chromosome"/>
</dbReference>
<evidence type="ECO:0000256" key="9">
    <source>
        <dbReference type="SAM" id="Phobius"/>
    </source>
</evidence>
<proteinExistence type="predicted"/>
<dbReference type="PANTHER" id="PTHR32309">
    <property type="entry name" value="TYROSINE-PROTEIN KINASE"/>
    <property type="match status" value="1"/>
</dbReference>
<dbReference type="Pfam" id="PF02706">
    <property type="entry name" value="Wzz"/>
    <property type="match status" value="1"/>
</dbReference>
<sequence length="748" mass="82217">MRPLNDNSLLQSASPFPSSDHATFGISEILGTLRRRWQWVAVGGLLGLTLTLFYIGLTTPLYTSTARILIDTRMNQNLQTQKLAEVTPVDTSLVDSQVRVLSSESIALPVIKAMNLTEDPEFGESTIQALIANVRRILGLKEDSTVDANTIIERTTVENFLKRLNPKRDELSYIIDVGFSSKDPNKAAKIANAVAETYLAANLEAKNKSTKMASIWLQDRLIELKRQATDADKALQLYKSANNIVDTGRGLLTQQQLSDLNTQLISARTATAEAKARIDRIRQINTDGIPDSTVTDALNNPVITRLRAQYLDASERAADLTSRVGEKHVSVTKLHAQMDELVKSIRNEERRIADAYASDYEIAKAREKSLTDSMVRLVEEAGASNQAQVTMRDLESSAEAYRNLYDSFLQKFQETVQTQTIPVTDSRVITKATPPLHSSASKSPLIIAGGLVLGLLGGAAGAIARELSLDVFRTPKEVEQITGVRCLGILPTVSLNSTRRPVFPNSLKSRYTVRNNAESLEEFVLDAPHTRFTETLRNLKVFINTEQASREVKVIGVVSSVAKEGKTIVAANLGALVAASGARTLLIDGDFHHRSLTARLTPSARVGVIEALNDPSRLASLVHHRRRSHLDILPCVVEKRVLNAAELLGSPQMAKLLVAARKVYKYIIIELPPIASVVDAKVIERLIDSFVFVVEWGQTKKSLVLEALSDSHTIRGRLTGILLNKADPVALRSLEAYKGNAYTTYYEG</sequence>
<keyword evidence="5" id="KW-0067">ATP-binding</keyword>
<evidence type="ECO:0000256" key="8">
    <source>
        <dbReference type="SAM" id="Coils"/>
    </source>
</evidence>
<evidence type="ECO:0000313" key="12">
    <source>
        <dbReference type="EMBL" id="ACB96334.1"/>
    </source>
</evidence>
<keyword evidence="13" id="KW-1185">Reference proteome</keyword>
<dbReference type="InterPro" id="IPR003856">
    <property type="entry name" value="LPS_length_determ_N"/>
</dbReference>
<evidence type="ECO:0000256" key="5">
    <source>
        <dbReference type="ARBA" id="ARBA00022840"/>
    </source>
</evidence>
<accession>B2IJV9</accession>
<dbReference type="EMBL" id="CP001016">
    <property type="protein sequence ID" value="ACB96334.1"/>
    <property type="molecule type" value="Genomic_DNA"/>
</dbReference>
<protein>
    <submittedName>
        <fullName evidence="12">Lipopolysaccharide biosynthesis protein</fullName>
    </submittedName>
</protein>
<dbReference type="RefSeq" id="WP_012385685.1">
    <property type="nucleotide sequence ID" value="NC_010581.1"/>
</dbReference>
<evidence type="ECO:0000256" key="2">
    <source>
        <dbReference type="ARBA" id="ARBA00022475"/>
    </source>
</evidence>
<evidence type="ECO:0000313" key="13">
    <source>
        <dbReference type="Proteomes" id="UP000001695"/>
    </source>
</evidence>
<evidence type="ECO:0000259" key="11">
    <source>
        <dbReference type="Pfam" id="PF13807"/>
    </source>
</evidence>
<dbReference type="InterPro" id="IPR005702">
    <property type="entry name" value="Wzc-like_C"/>
</dbReference>
<evidence type="ECO:0000256" key="7">
    <source>
        <dbReference type="ARBA" id="ARBA00023136"/>
    </source>
</evidence>
<dbReference type="KEGG" id="bid:Bind_2762"/>
<dbReference type="PANTHER" id="PTHR32309:SF13">
    <property type="entry name" value="FERRIC ENTEROBACTIN TRANSPORT PROTEIN FEPE"/>
    <property type="match status" value="1"/>
</dbReference>
<dbReference type="eggNOG" id="COG3206">
    <property type="taxonomic scope" value="Bacteria"/>
</dbReference>
<dbReference type="SUPFAM" id="SSF52540">
    <property type="entry name" value="P-loop containing nucleoside triphosphate hydrolases"/>
    <property type="match status" value="1"/>
</dbReference>
<dbReference type="Gene3D" id="3.40.50.300">
    <property type="entry name" value="P-loop containing nucleotide triphosphate hydrolases"/>
    <property type="match status" value="1"/>
</dbReference>
<comment type="subcellular location">
    <subcellularLocation>
        <location evidence="1">Cell membrane</location>
        <topology evidence="1">Multi-pass membrane protein</topology>
    </subcellularLocation>
</comment>
<reference evidence="12 13" key="2">
    <citation type="journal article" date="2010" name="J. Bacteriol.">
        <title>Complete genome sequence of Beijerinckia indica subsp. indica.</title>
        <authorList>
            <person name="Tamas I."/>
            <person name="Dedysh S.N."/>
            <person name="Liesack W."/>
            <person name="Stott M.B."/>
            <person name="Alam M."/>
            <person name="Murrell J.C."/>
            <person name="Dunfield P.F."/>
        </authorList>
    </citation>
    <scope>NUCLEOTIDE SEQUENCE [LARGE SCALE GENOMIC DNA]</scope>
    <source>
        <strain evidence="13">ATCC 9039 / DSM 1715 / NCIMB 8712</strain>
    </source>
</reference>
<dbReference type="InterPro" id="IPR050445">
    <property type="entry name" value="Bact_polysacc_biosynth/exp"/>
</dbReference>
<keyword evidence="3 9" id="KW-0812">Transmembrane</keyword>
<dbReference type="GO" id="GO:0005886">
    <property type="term" value="C:plasma membrane"/>
    <property type="evidence" value="ECO:0007669"/>
    <property type="project" value="UniProtKB-SubCell"/>
</dbReference>
<evidence type="ECO:0000256" key="3">
    <source>
        <dbReference type="ARBA" id="ARBA00022692"/>
    </source>
</evidence>
<feature type="coiled-coil region" evidence="8">
    <location>
        <begin position="303"/>
        <end position="351"/>
    </location>
</feature>
<dbReference type="CDD" id="cd05387">
    <property type="entry name" value="BY-kinase"/>
    <property type="match status" value="1"/>
</dbReference>
<keyword evidence="8" id="KW-0175">Coiled coil</keyword>
<dbReference type="HOGENOM" id="CLU_009912_2_0_5"/>
<dbReference type="InterPro" id="IPR027417">
    <property type="entry name" value="P-loop_NTPase"/>
</dbReference>
<keyword evidence="2" id="KW-1003">Cell membrane</keyword>
<evidence type="ECO:0000259" key="10">
    <source>
        <dbReference type="Pfam" id="PF02706"/>
    </source>
</evidence>
<gene>
    <name evidence="12" type="ordered locus">Bind_2762</name>
</gene>
<evidence type="ECO:0000256" key="1">
    <source>
        <dbReference type="ARBA" id="ARBA00004651"/>
    </source>
</evidence>